<comment type="subcellular location">
    <subcellularLocation>
        <location evidence="1">Cell membrane</location>
        <topology evidence="1">Multi-pass membrane protein</topology>
    </subcellularLocation>
</comment>
<feature type="transmembrane region" description="Helical" evidence="8">
    <location>
        <begin position="339"/>
        <end position="356"/>
    </location>
</feature>
<keyword evidence="9" id="KW-0328">Glycosyltransferase</keyword>
<keyword evidence="6 8" id="KW-0472">Membrane</keyword>
<evidence type="ECO:0000256" key="5">
    <source>
        <dbReference type="ARBA" id="ARBA00022989"/>
    </source>
</evidence>
<comment type="caution">
    <text evidence="9">The sequence shown here is derived from an EMBL/GenBank/DDBJ whole genome shotgun (WGS) entry which is preliminary data.</text>
</comment>
<evidence type="ECO:0000256" key="8">
    <source>
        <dbReference type="SAM" id="Phobius"/>
    </source>
</evidence>
<evidence type="ECO:0000256" key="7">
    <source>
        <dbReference type="ARBA" id="ARBA00024033"/>
    </source>
</evidence>
<evidence type="ECO:0000256" key="3">
    <source>
        <dbReference type="ARBA" id="ARBA00022679"/>
    </source>
</evidence>
<dbReference type="Proteomes" id="UP000186919">
    <property type="component" value="Unassembled WGS sequence"/>
</dbReference>
<organism evidence="9 10">
    <name type="scientific">Mycobacteroides immunogenum</name>
    <dbReference type="NCBI Taxonomy" id="83262"/>
    <lineage>
        <taxon>Bacteria</taxon>
        <taxon>Bacillati</taxon>
        <taxon>Actinomycetota</taxon>
        <taxon>Actinomycetes</taxon>
        <taxon>Mycobacteriales</taxon>
        <taxon>Mycobacteriaceae</taxon>
        <taxon>Mycobacteroides</taxon>
    </lineage>
</organism>
<comment type="similarity">
    <text evidence="7">Belongs to the glycosyltransferase 87 family.</text>
</comment>
<evidence type="ECO:0000256" key="6">
    <source>
        <dbReference type="ARBA" id="ARBA00023136"/>
    </source>
</evidence>
<keyword evidence="2" id="KW-1003">Cell membrane</keyword>
<feature type="transmembrane region" description="Helical" evidence="8">
    <location>
        <begin position="12"/>
        <end position="29"/>
    </location>
</feature>
<keyword evidence="5 8" id="KW-1133">Transmembrane helix</keyword>
<feature type="transmembrane region" description="Helical" evidence="8">
    <location>
        <begin position="173"/>
        <end position="194"/>
    </location>
</feature>
<dbReference type="Pfam" id="PF09594">
    <property type="entry name" value="GT87"/>
    <property type="match status" value="1"/>
</dbReference>
<feature type="transmembrane region" description="Helical" evidence="8">
    <location>
        <begin position="120"/>
        <end position="137"/>
    </location>
</feature>
<dbReference type="GO" id="GO:0005886">
    <property type="term" value="C:plasma membrane"/>
    <property type="evidence" value="ECO:0007669"/>
    <property type="project" value="UniProtKB-SubCell"/>
</dbReference>
<evidence type="ECO:0000313" key="10">
    <source>
        <dbReference type="Proteomes" id="UP000186919"/>
    </source>
</evidence>
<dbReference type="RefSeq" id="WP_064631628.1">
    <property type="nucleotide sequence ID" value="NZ_LQYE01000028.1"/>
</dbReference>
<feature type="transmembrane region" description="Helical" evidence="8">
    <location>
        <begin position="393"/>
        <end position="409"/>
    </location>
</feature>
<keyword evidence="4 8" id="KW-0812">Transmembrane</keyword>
<evidence type="ECO:0000256" key="1">
    <source>
        <dbReference type="ARBA" id="ARBA00004651"/>
    </source>
</evidence>
<reference evidence="9 10" key="1">
    <citation type="submission" date="2016-01" db="EMBL/GenBank/DDBJ databases">
        <title>Mycobacterium immunogenum strain CD11_6 genome sequencing and assembly.</title>
        <authorList>
            <person name="Kaur G."/>
            <person name="Nair G.R."/>
            <person name="Mayilraj S."/>
        </authorList>
    </citation>
    <scope>NUCLEOTIDE SEQUENCE [LARGE SCALE GENOMIC DNA]</scope>
    <source>
        <strain evidence="9 10">CD11-6</strain>
    </source>
</reference>
<feature type="transmembrane region" description="Helical" evidence="8">
    <location>
        <begin position="265"/>
        <end position="285"/>
    </location>
</feature>
<sequence length="419" mass="46214">MTVRRMSWRTAGLWLAAGVVAVLLQHWLIPLNAPNSFGLFSNGGDLMTYRFGGLRILHREPLYATEIPDAGWFTYTPFAAMIFAPLGFVSLGAAKFIWFLVNLAALFAIIWRCWRVLGFVANAPLAAACVGINLVAWDIQPIHGTLWQGQVNLVLAVLIIWDLTRPEGARWRGWSVGIASGVKLTAVIFVPYLLITRQWRAVAAATATGLGTVLLGWIVLPSDSSDYWLGAVRTTGHIGSLDHPANSSISGVLANIYLPQPMPTWLWVPLAGGAALLGMAAAWRAHRAGEELFAITVVGMVGCVVSPLAWTHHWVWTVPLMVLLVNQVMTAQGRARWRWAAATAVIAALVSMWWYWGLYVRAMRLNPDFESYITGWDAVIAHMSRAERVFDSALYPLLFLMVAMWVLATRSPRAGTVQE</sequence>
<feature type="transmembrane region" description="Helical" evidence="8">
    <location>
        <begin position="201"/>
        <end position="220"/>
    </location>
</feature>
<dbReference type="GO" id="GO:0016758">
    <property type="term" value="F:hexosyltransferase activity"/>
    <property type="evidence" value="ECO:0007669"/>
    <property type="project" value="InterPro"/>
</dbReference>
<keyword evidence="3 9" id="KW-0808">Transferase</keyword>
<evidence type="ECO:0000313" key="9">
    <source>
        <dbReference type="EMBL" id="OAT67732.1"/>
    </source>
</evidence>
<accession>A0A179V9B1</accession>
<gene>
    <name evidence="9" type="ORF">AWB85_11365</name>
</gene>
<proteinExistence type="inferred from homology"/>
<name>A0A179V9B1_9MYCO</name>
<dbReference type="AlphaFoldDB" id="A0A179V9B1"/>
<evidence type="ECO:0000256" key="2">
    <source>
        <dbReference type="ARBA" id="ARBA00022475"/>
    </source>
</evidence>
<dbReference type="InterPro" id="IPR018584">
    <property type="entry name" value="GT87"/>
</dbReference>
<dbReference type="EMBL" id="LQYE01000028">
    <property type="protein sequence ID" value="OAT67732.1"/>
    <property type="molecule type" value="Genomic_DNA"/>
</dbReference>
<protein>
    <submittedName>
        <fullName evidence="9">Alpha-(1-2)-phosphatidylinositol mannosyltransferase</fullName>
    </submittedName>
</protein>
<feature type="transmembrane region" description="Helical" evidence="8">
    <location>
        <begin position="292"/>
        <end position="310"/>
    </location>
</feature>
<evidence type="ECO:0000256" key="4">
    <source>
        <dbReference type="ARBA" id="ARBA00022692"/>
    </source>
</evidence>